<evidence type="ECO:0000256" key="2">
    <source>
        <dbReference type="ARBA" id="ARBA00022676"/>
    </source>
</evidence>
<keyword evidence="4 7" id="KW-0812">Transmembrane</keyword>
<feature type="transmembrane region" description="Helical" evidence="7">
    <location>
        <begin position="58"/>
        <end position="81"/>
    </location>
</feature>
<dbReference type="InterPro" id="IPR050321">
    <property type="entry name" value="Glycosyltr_2/OpgH_subfam"/>
</dbReference>
<evidence type="ECO:0000259" key="8">
    <source>
        <dbReference type="Pfam" id="PF13632"/>
    </source>
</evidence>
<evidence type="ECO:0000256" key="1">
    <source>
        <dbReference type="ARBA" id="ARBA00004141"/>
    </source>
</evidence>
<organism evidence="9 10">
    <name type="scientific">Microvirga subterranea</name>
    <dbReference type="NCBI Taxonomy" id="186651"/>
    <lineage>
        <taxon>Bacteria</taxon>
        <taxon>Pseudomonadati</taxon>
        <taxon>Pseudomonadota</taxon>
        <taxon>Alphaproteobacteria</taxon>
        <taxon>Hyphomicrobiales</taxon>
        <taxon>Methylobacteriaceae</taxon>
        <taxon>Microvirga</taxon>
    </lineage>
</organism>
<evidence type="ECO:0000256" key="5">
    <source>
        <dbReference type="ARBA" id="ARBA00022989"/>
    </source>
</evidence>
<reference evidence="9 10" key="1">
    <citation type="submission" date="2018-07" db="EMBL/GenBank/DDBJ databases">
        <title>Genomic Encyclopedia of Type Strains, Phase IV (KMG-IV): sequencing the most valuable type-strain genomes for metagenomic binning, comparative biology and taxonomic classification.</title>
        <authorList>
            <person name="Goeker M."/>
        </authorList>
    </citation>
    <scope>NUCLEOTIDE SEQUENCE [LARGE SCALE GENOMIC DNA]</scope>
    <source>
        <strain evidence="9 10">DSM 14364</strain>
    </source>
</reference>
<dbReference type="Pfam" id="PF13632">
    <property type="entry name" value="Glyco_trans_2_3"/>
    <property type="match status" value="1"/>
</dbReference>
<feature type="transmembrane region" description="Helical" evidence="7">
    <location>
        <begin position="543"/>
        <end position="562"/>
    </location>
</feature>
<dbReference type="EMBL" id="QQBB01000026">
    <property type="protein sequence ID" value="RDI50222.1"/>
    <property type="molecule type" value="Genomic_DNA"/>
</dbReference>
<dbReference type="GO" id="GO:0005886">
    <property type="term" value="C:plasma membrane"/>
    <property type="evidence" value="ECO:0007669"/>
    <property type="project" value="TreeGrafter"/>
</dbReference>
<comment type="subcellular location">
    <subcellularLocation>
        <location evidence="1">Membrane</location>
        <topology evidence="1">Multi-pass membrane protein</topology>
    </subcellularLocation>
</comment>
<evidence type="ECO:0000313" key="10">
    <source>
        <dbReference type="Proteomes" id="UP000254925"/>
    </source>
</evidence>
<dbReference type="InterPro" id="IPR001173">
    <property type="entry name" value="Glyco_trans_2-like"/>
</dbReference>
<comment type="caution">
    <text evidence="9">The sequence shown here is derived from an EMBL/GenBank/DDBJ whole genome shotgun (WGS) entry which is preliminary data.</text>
</comment>
<evidence type="ECO:0000256" key="7">
    <source>
        <dbReference type="SAM" id="Phobius"/>
    </source>
</evidence>
<accession>A0A370H2F4</accession>
<dbReference type="InterPro" id="IPR029044">
    <property type="entry name" value="Nucleotide-diphossugar_trans"/>
</dbReference>
<evidence type="ECO:0000256" key="6">
    <source>
        <dbReference type="ARBA" id="ARBA00023136"/>
    </source>
</evidence>
<keyword evidence="5 7" id="KW-1133">Transmembrane helix</keyword>
<keyword evidence="2" id="KW-0328">Glycosyltransferase</keyword>
<keyword evidence="6 7" id="KW-0472">Membrane</keyword>
<proteinExistence type="predicted"/>
<evidence type="ECO:0000256" key="3">
    <source>
        <dbReference type="ARBA" id="ARBA00022679"/>
    </source>
</evidence>
<dbReference type="PANTHER" id="PTHR43867">
    <property type="entry name" value="CELLULOSE SYNTHASE CATALYTIC SUBUNIT A [UDP-FORMING]"/>
    <property type="match status" value="1"/>
</dbReference>
<feature type="transmembrane region" description="Helical" evidence="7">
    <location>
        <begin position="28"/>
        <end position="46"/>
    </location>
</feature>
<feature type="transmembrane region" description="Helical" evidence="7">
    <location>
        <begin position="471"/>
        <end position="494"/>
    </location>
</feature>
<dbReference type="AlphaFoldDB" id="A0A370H2F4"/>
<feature type="domain" description="Glycosyltransferase 2-like" evidence="8">
    <location>
        <begin position="193"/>
        <end position="373"/>
    </location>
</feature>
<keyword evidence="10" id="KW-1185">Reference proteome</keyword>
<sequence>MARDADLVATRHEPFLISLLKPIDKLEFGFLGLLWLMSLALFWTWWFDPEHNIGTGRYVFASLILGWLTFCPLYFFVVFYFGKVPNPKLPVPRNYRVAMVVTKAPSEPFDVVRETLEAMLRQTYPHDTWLADEDPQPQTIAWCEAHGIRISTRKGREDYHRKTWPRRTRCKEGNLAFFYDHFGYENYDFVSQLDADHVPEPTYLEEILRPFADPRVGYVSAPSICDKNAASSWSARSRLFIEAPMHGAMQAGYTGLLTPLCIGSHYAVRTKALKEIGGLGPELAEDHSTTLFMAAHGWRGAHAMNAIAHGDGPANFADLVTQEFQWSRSLVTLLLQYTPELFRRLPLRLKFQFLFCQLWYPLLALTSLAMFATPAAALVFDFNLAGVTYPEFVLHAAPPALLLTAVIIRLARLGHCRPVQTKVLSWEGALYPLVRWPWVLIGTVTALRDWWTGAAVEFRVTPKGSAADSAMPVRVVTPFVLLSVGSALPALLLSDIRDAQGFYFIALLNATFYTILTLVIFMMHNRENGRPQIFVLAAGRSHMVLQAIAALVILVPLAAIPARLPTGLNAVLEGSERVIPSKHLRRYVVRVSSAAM</sequence>
<feature type="transmembrane region" description="Helical" evidence="7">
    <location>
        <begin position="358"/>
        <end position="380"/>
    </location>
</feature>
<feature type="transmembrane region" description="Helical" evidence="7">
    <location>
        <begin position="501"/>
        <end position="523"/>
    </location>
</feature>
<dbReference type="Proteomes" id="UP000254925">
    <property type="component" value="Unassembled WGS sequence"/>
</dbReference>
<dbReference type="PANTHER" id="PTHR43867:SF2">
    <property type="entry name" value="CELLULOSE SYNTHASE CATALYTIC SUBUNIT A [UDP-FORMING]"/>
    <property type="match status" value="1"/>
</dbReference>
<dbReference type="Gene3D" id="3.90.550.10">
    <property type="entry name" value="Spore Coat Polysaccharide Biosynthesis Protein SpsA, Chain A"/>
    <property type="match status" value="1"/>
</dbReference>
<dbReference type="SUPFAM" id="SSF53448">
    <property type="entry name" value="Nucleotide-diphospho-sugar transferases"/>
    <property type="match status" value="1"/>
</dbReference>
<dbReference type="RefSeq" id="WP_114773539.1">
    <property type="nucleotide sequence ID" value="NZ_QQBB01000026.1"/>
</dbReference>
<dbReference type="OrthoDB" id="9806824at2"/>
<gene>
    <name evidence="9" type="ORF">DES45_1262</name>
</gene>
<dbReference type="GO" id="GO:0016758">
    <property type="term" value="F:hexosyltransferase activity"/>
    <property type="evidence" value="ECO:0007669"/>
    <property type="project" value="TreeGrafter"/>
</dbReference>
<name>A0A370H2F4_9HYPH</name>
<evidence type="ECO:0000313" key="9">
    <source>
        <dbReference type="EMBL" id="RDI50222.1"/>
    </source>
</evidence>
<feature type="transmembrane region" description="Helical" evidence="7">
    <location>
        <begin position="392"/>
        <end position="412"/>
    </location>
</feature>
<keyword evidence="3 9" id="KW-0808">Transferase</keyword>
<protein>
    <submittedName>
        <fullName evidence="9">Cellulose synthase/poly-beta-1,6-N-acetylglucosamine synthase-like glycosyltransferase</fullName>
    </submittedName>
</protein>
<evidence type="ECO:0000256" key="4">
    <source>
        <dbReference type="ARBA" id="ARBA00022692"/>
    </source>
</evidence>